<dbReference type="GO" id="GO:0016020">
    <property type="term" value="C:membrane"/>
    <property type="evidence" value="ECO:0007669"/>
    <property type="project" value="InterPro"/>
</dbReference>
<gene>
    <name evidence="2" type="ORF">UFOPK1788_00789</name>
</gene>
<feature type="transmembrane region" description="Helical" evidence="1">
    <location>
        <begin position="43"/>
        <end position="65"/>
    </location>
</feature>
<keyword evidence="1" id="KW-0812">Transmembrane</keyword>
<name>A0A6J6G875_9ZZZZ</name>
<reference evidence="2" key="1">
    <citation type="submission" date="2020-05" db="EMBL/GenBank/DDBJ databases">
        <authorList>
            <person name="Chiriac C."/>
            <person name="Salcher M."/>
            <person name="Ghai R."/>
            <person name="Kavagutti S V."/>
        </authorList>
    </citation>
    <scope>NUCLEOTIDE SEQUENCE</scope>
</reference>
<dbReference type="AlphaFoldDB" id="A0A6J6G875"/>
<accession>A0A6J6G875</accession>
<proteinExistence type="predicted"/>
<sequence>MAIVHREVHGASWLGKTKTFVQSFAVAFAFAPFAPLLGDWMNWVNFTLMAAAVVLTVWSGIEYIWNAWRG</sequence>
<dbReference type="GO" id="GO:0016780">
    <property type="term" value="F:phosphotransferase activity, for other substituted phosphate groups"/>
    <property type="evidence" value="ECO:0007669"/>
    <property type="project" value="InterPro"/>
</dbReference>
<evidence type="ECO:0000256" key="1">
    <source>
        <dbReference type="SAM" id="Phobius"/>
    </source>
</evidence>
<dbReference type="EMBL" id="CAEZUE010000098">
    <property type="protein sequence ID" value="CAB4595979.1"/>
    <property type="molecule type" value="Genomic_DNA"/>
</dbReference>
<dbReference type="GO" id="GO:0008654">
    <property type="term" value="P:phospholipid biosynthetic process"/>
    <property type="evidence" value="ECO:0007669"/>
    <property type="project" value="InterPro"/>
</dbReference>
<feature type="transmembrane region" description="Helical" evidence="1">
    <location>
        <begin position="20"/>
        <end position="37"/>
    </location>
</feature>
<keyword evidence="1" id="KW-0472">Membrane</keyword>
<evidence type="ECO:0000313" key="2">
    <source>
        <dbReference type="EMBL" id="CAB4595979.1"/>
    </source>
</evidence>
<keyword evidence="1" id="KW-1133">Transmembrane helix</keyword>
<protein>
    <submittedName>
        <fullName evidence="2">Unannotated protein</fullName>
    </submittedName>
</protein>
<organism evidence="2">
    <name type="scientific">freshwater metagenome</name>
    <dbReference type="NCBI Taxonomy" id="449393"/>
    <lineage>
        <taxon>unclassified sequences</taxon>
        <taxon>metagenomes</taxon>
        <taxon>ecological metagenomes</taxon>
    </lineage>
</organism>